<dbReference type="PANTHER" id="PTHR43201">
    <property type="entry name" value="ACYL-COA SYNTHETASE"/>
    <property type="match status" value="1"/>
</dbReference>
<keyword evidence="2" id="KW-0436">Ligase</keyword>
<dbReference type="Proteomes" id="UP000600865">
    <property type="component" value="Unassembled WGS sequence"/>
</dbReference>
<accession>A0A918KCZ0</accession>
<dbReference type="InterPro" id="IPR042099">
    <property type="entry name" value="ANL_N_sf"/>
</dbReference>
<name>A0A918KCZ0_9PROT</name>
<organism evidence="4 5">
    <name type="scientific">Litorimonas cladophorae</name>
    <dbReference type="NCBI Taxonomy" id="1220491"/>
    <lineage>
        <taxon>Bacteria</taxon>
        <taxon>Pseudomonadati</taxon>
        <taxon>Pseudomonadota</taxon>
        <taxon>Alphaproteobacteria</taxon>
        <taxon>Maricaulales</taxon>
        <taxon>Robiginitomaculaceae</taxon>
    </lineage>
</organism>
<dbReference type="InterPro" id="IPR020845">
    <property type="entry name" value="AMP-binding_CS"/>
</dbReference>
<proteinExistence type="inferred from homology"/>
<dbReference type="Gene3D" id="3.30.300.30">
    <property type="match status" value="1"/>
</dbReference>
<dbReference type="GO" id="GO:0006631">
    <property type="term" value="P:fatty acid metabolic process"/>
    <property type="evidence" value="ECO:0007669"/>
    <property type="project" value="TreeGrafter"/>
</dbReference>
<evidence type="ECO:0000259" key="3">
    <source>
        <dbReference type="Pfam" id="PF00501"/>
    </source>
</evidence>
<dbReference type="PANTHER" id="PTHR43201:SF5">
    <property type="entry name" value="MEDIUM-CHAIN ACYL-COA LIGASE ACSF2, MITOCHONDRIAL"/>
    <property type="match status" value="1"/>
</dbReference>
<dbReference type="GO" id="GO:0031956">
    <property type="term" value="F:medium-chain fatty acid-CoA ligase activity"/>
    <property type="evidence" value="ECO:0007669"/>
    <property type="project" value="TreeGrafter"/>
</dbReference>
<dbReference type="AlphaFoldDB" id="A0A918KCZ0"/>
<dbReference type="InterPro" id="IPR000873">
    <property type="entry name" value="AMP-dep_synth/lig_dom"/>
</dbReference>
<evidence type="ECO:0000256" key="2">
    <source>
        <dbReference type="ARBA" id="ARBA00022598"/>
    </source>
</evidence>
<keyword evidence="5" id="KW-1185">Reference proteome</keyword>
<dbReference type="SUPFAM" id="SSF56801">
    <property type="entry name" value="Acetyl-CoA synthetase-like"/>
    <property type="match status" value="1"/>
</dbReference>
<reference evidence="4 5" key="1">
    <citation type="journal article" date="2014" name="Int. J. Syst. Evol. Microbiol.">
        <title>Complete genome sequence of Corynebacterium casei LMG S-19264T (=DSM 44701T), isolated from a smear-ripened cheese.</title>
        <authorList>
            <consortium name="US DOE Joint Genome Institute (JGI-PGF)"/>
            <person name="Walter F."/>
            <person name="Albersmeier A."/>
            <person name="Kalinowski J."/>
            <person name="Ruckert C."/>
        </authorList>
    </citation>
    <scope>NUCLEOTIDE SEQUENCE [LARGE SCALE GENOMIC DNA]</scope>
    <source>
        <strain evidence="4 5">KCTC 23968</strain>
    </source>
</reference>
<gene>
    <name evidence="4" type="ORF">GCM10011309_02440</name>
</gene>
<feature type="domain" description="AMP-dependent synthetase/ligase" evidence="3">
    <location>
        <begin position="34"/>
        <end position="389"/>
    </location>
</feature>
<dbReference type="Gene3D" id="3.40.50.12780">
    <property type="entry name" value="N-terminal domain of ligase-like"/>
    <property type="match status" value="1"/>
</dbReference>
<comment type="caution">
    <text evidence="4">The sequence shown here is derived from an EMBL/GenBank/DDBJ whole genome shotgun (WGS) entry which is preliminary data.</text>
</comment>
<evidence type="ECO:0000256" key="1">
    <source>
        <dbReference type="ARBA" id="ARBA00006432"/>
    </source>
</evidence>
<evidence type="ECO:0000313" key="4">
    <source>
        <dbReference type="EMBL" id="GGX57045.1"/>
    </source>
</evidence>
<sequence>MEPVLEPQNYKAEELSKRGQRRIRRNLLEAFLDACKAHGAKTKILTDGDGRVFTYGELRQAIFGLSSPLEQATEDDSNIGIFLPTGAGAVIALLAVHAAGRTPAMLNFSAGIKNLKAAVATAPLKTVVTARKFIDIAGLSALIDELSDVVTVLYLEDLKEDIGTRGKIRAVMGPIFPRLFIGNASHDETGVILFTSGTEGNPKGVVLNHSNILANCEQIEEHIDLEPTDIFFNPLPTFHCYGLTAGTLWPIFSGHPVVLHPSPLQTKTIAKRIFKTKSTVLFATDTFLQQYMRASADGGLNSLRIAVCGAERVRDETRKTAEQRFSFEVLEGYGVTECAPVLAANQTGDIRSGTIGKMLPGIETRLEPVEGLEDAGRLWVRGPNIMKGYISPDNPGQVTPLVDGWHDTGDVVSVDDEGYYIIRGRLKRFAKIGGEMVSLTVVENCASALWPDNMHAAAIVPDPRRGEQIILVTDHPNPKRHDLLTWAKTHGVPEIAVPKKILSVETVPVLGTGKLDYLSVTLVAKEALGVKA</sequence>
<dbReference type="Pfam" id="PF00501">
    <property type="entry name" value="AMP-binding"/>
    <property type="match status" value="1"/>
</dbReference>
<evidence type="ECO:0000313" key="5">
    <source>
        <dbReference type="Proteomes" id="UP000600865"/>
    </source>
</evidence>
<comment type="similarity">
    <text evidence="1">Belongs to the ATP-dependent AMP-binding enzyme family.</text>
</comment>
<protein>
    <submittedName>
        <fullName evidence="4">Acyl-ACP synthetase</fullName>
    </submittedName>
</protein>
<dbReference type="InterPro" id="IPR045851">
    <property type="entry name" value="AMP-bd_C_sf"/>
</dbReference>
<dbReference type="EMBL" id="BMYV01000001">
    <property type="protein sequence ID" value="GGX57045.1"/>
    <property type="molecule type" value="Genomic_DNA"/>
</dbReference>
<dbReference type="PROSITE" id="PS00455">
    <property type="entry name" value="AMP_BINDING"/>
    <property type="match status" value="1"/>
</dbReference>